<protein>
    <submittedName>
        <fullName evidence="2">Uncharacterized protein</fullName>
    </submittedName>
</protein>
<sequence length="151" mass="16536">MGGKSRTAHGAMLSKKALSDRKRGSKKKGFVVNTPVNARDYGLGRQWTAGLIATRHGGMIYGVERSRDNLSVNATSFLTSAHGSRQYLQHSGDLNCISVIAMVGVFVTGNLLEARFHTELELTRRCKQSSKVYPNARKRMSFLSPGSYSLA</sequence>
<dbReference type="AlphaFoldDB" id="A0A564XWX7"/>
<evidence type="ECO:0000313" key="2">
    <source>
        <dbReference type="EMBL" id="VUZ38763.1"/>
    </source>
</evidence>
<keyword evidence="3" id="KW-1185">Reference proteome</keyword>
<dbReference type="EMBL" id="CABIJS010000007">
    <property type="protein sequence ID" value="VUZ38763.1"/>
    <property type="molecule type" value="Genomic_DNA"/>
</dbReference>
<proteinExistence type="predicted"/>
<organism evidence="2 3">
    <name type="scientific">Hymenolepis diminuta</name>
    <name type="common">Rat tapeworm</name>
    <dbReference type="NCBI Taxonomy" id="6216"/>
    <lineage>
        <taxon>Eukaryota</taxon>
        <taxon>Metazoa</taxon>
        <taxon>Spiralia</taxon>
        <taxon>Lophotrochozoa</taxon>
        <taxon>Platyhelminthes</taxon>
        <taxon>Cestoda</taxon>
        <taxon>Eucestoda</taxon>
        <taxon>Cyclophyllidea</taxon>
        <taxon>Hymenolepididae</taxon>
        <taxon>Hymenolepis</taxon>
    </lineage>
</organism>
<evidence type="ECO:0000313" key="3">
    <source>
        <dbReference type="Proteomes" id="UP000321570"/>
    </source>
</evidence>
<evidence type="ECO:0000256" key="1">
    <source>
        <dbReference type="SAM" id="MobiDB-lite"/>
    </source>
</evidence>
<feature type="region of interest" description="Disordered" evidence="1">
    <location>
        <begin position="1"/>
        <end position="28"/>
    </location>
</feature>
<accession>A0A564XWX7</accession>
<dbReference type="Proteomes" id="UP000321570">
    <property type="component" value="Unassembled WGS sequence"/>
</dbReference>
<gene>
    <name evidence="2" type="ORF">WMSIL1_LOCUS242</name>
</gene>
<reference evidence="2 3" key="1">
    <citation type="submission" date="2019-07" db="EMBL/GenBank/DDBJ databases">
        <authorList>
            <person name="Jastrzebski P J."/>
            <person name="Paukszto L."/>
            <person name="Jastrzebski P J."/>
        </authorList>
    </citation>
    <scope>NUCLEOTIDE SEQUENCE [LARGE SCALE GENOMIC DNA]</scope>
    <source>
        <strain evidence="2 3">WMS-il1</strain>
    </source>
</reference>
<name>A0A564XWX7_HYMDI</name>